<feature type="domain" description="Hint" evidence="3">
    <location>
        <begin position="2791"/>
        <end position="2889"/>
    </location>
</feature>
<keyword evidence="1" id="KW-0677">Repeat</keyword>
<feature type="compositionally biased region" description="Low complexity" evidence="2">
    <location>
        <begin position="384"/>
        <end position="398"/>
    </location>
</feature>
<feature type="region of interest" description="Disordered" evidence="2">
    <location>
        <begin position="1694"/>
        <end position="1720"/>
    </location>
</feature>
<feature type="compositionally biased region" description="Basic and acidic residues" evidence="2">
    <location>
        <begin position="1012"/>
        <end position="1021"/>
    </location>
</feature>
<reference evidence="5" key="1">
    <citation type="journal article" date="2019" name="Int. J. Syst. Evol. Microbiol.">
        <title>The Global Catalogue of Microorganisms (GCM) 10K type strain sequencing project: providing services to taxonomists for standard genome sequencing and annotation.</title>
        <authorList>
            <consortium name="The Broad Institute Genomics Platform"/>
            <consortium name="The Broad Institute Genome Sequencing Center for Infectious Disease"/>
            <person name="Wu L."/>
            <person name="Ma J."/>
        </authorList>
    </citation>
    <scope>NUCLEOTIDE SEQUENCE [LARGE SCALE GENOMIC DNA]</scope>
    <source>
        <strain evidence="5">CCUG 42722</strain>
    </source>
</reference>
<feature type="compositionally biased region" description="Pro residues" evidence="2">
    <location>
        <begin position="658"/>
        <end position="669"/>
    </location>
</feature>
<proteinExistence type="predicted"/>
<dbReference type="NCBIfam" id="TIGR01643">
    <property type="entry name" value="YD_repeat_2x"/>
    <property type="match status" value="3"/>
</dbReference>
<dbReference type="PANTHER" id="PTHR32305:SF17">
    <property type="entry name" value="TRNA NUCLEASE WAPA"/>
    <property type="match status" value="1"/>
</dbReference>
<dbReference type="PROSITE" id="PS50817">
    <property type="entry name" value="INTEIN_N_TER"/>
    <property type="match status" value="1"/>
</dbReference>
<evidence type="ECO:0000256" key="2">
    <source>
        <dbReference type="SAM" id="MobiDB-lite"/>
    </source>
</evidence>
<dbReference type="InterPro" id="IPR050708">
    <property type="entry name" value="T6SS_VgrG/RHS"/>
</dbReference>
<dbReference type="NCBIfam" id="TIGR03696">
    <property type="entry name" value="Rhs_assc_core"/>
    <property type="match status" value="1"/>
</dbReference>
<dbReference type="Gene3D" id="2.180.10.10">
    <property type="entry name" value="RHS repeat-associated core"/>
    <property type="match status" value="2"/>
</dbReference>
<keyword evidence="5" id="KW-1185">Reference proteome</keyword>
<dbReference type="Gene3D" id="3.10.380.10">
    <property type="entry name" value="Colicin E3-like ribonuclease domain"/>
    <property type="match status" value="1"/>
</dbReference>
<feature type="compositionally biased region" description="Polar residues" evidence="2">
    <location>
        <begin position="965"/>
        <end position="975"/>
    </location>
</feature>
<organism evidence="4 5">
    <name type="scientific">Promicromonospora alba</name>
    <dbReference type="NCBI Taxonomy" id="1616110"/>
    <lineage>
        <taxon>Bacteria</taxon>
        <taxon>Bacillati</taxon>
        <taxon>Actinomycetota</taxon>
        <taxon>Actinomycetes</taxon>
        <taxon>Micrococcales</taxon>
        <taxon>Promicromonosporaceae</taxon>
        <taxon>Promicromonospora</taxon>
    </lineage>
</organism>
<feature type="region of interest" description="Disordered" evidence="2">
    <location>
        <begin position="277"/>
        <end position="416"/>
    </location>
</feature>
<dbReference type="InterPro" id="IPR003587">
    <property type="entry name" value="Hint_dom_N"/>
</dbReference>
<dbReference type="SUPFAM" id="SSF63840">
    <property type="entry name" value="Ribonuclease domain of colicin E3"/>
    <property type="match status" value="1"/>
</dbReference>
<feature type="region of interest" description="Disordered" evidence="2">
    <location>
        <begin position="2298"/>
        <end position="2352"/>
    </location>
</feature>
<dbReference type="RefSeq" id="WP_377136737.1">
    <property type="nucleotide sequence ID" value="NZ_JBHSFI010000005.1"/>
</dbReference>
<name>A0ABV9HJ49_9MICO</name>
<evidence type="ECO:0000313" key="4">
    <source>
        <dbReference type="EMBL" id="MFC4629661.1"/>
    </source>
</evidence>
<sequence length="3012" mass="317108">MRKLTSQMGTAVTGMGARMRDGLTKATVATARRVRSQWRTGARRAGLVTVASGLALALVAEPALAVGPHVGVDCQSTAVDQSTALELADACGRDVEITSARSPWSTFIATEDGLVSQEVTATASRTAVSGTWGPVSNRVVDADPTDGVLSVAAPVYPITLSDGTEGVPLATITKDGHALTYDSPFDLTEPVVEGDTVTYPAVAGKGADLVVTINQDGTGISTALRLADRAAARRADEQLGLGELTFPVTTSAGLTVTQNAAGGFDVVDPFGQDVFRAPEPKMWDSSASGAPDESAAGSGLFSAGATQRETKAPAGPTPPARWDQISGEDAGDPAARATAPLHGDQQVSMPVDLVPAKARHTTGASTASPSADSGTGVPSGPSAPGVDLSGGLSVGGDPLETSGGFGSAGSTETSTVGVRIRPDRDFLLSDPDTVFPALIDPTVTSAANEWIMTHDGAVNATEYMFEGSRGVGLCDIAVVASCGETKRYRLGWQFAGLDHLGLLEPDAISSATFSVYGEHSWDCTARTVRLYATKPIDAASTWDNWGIPPFGTELSRVTVAHRESCDNAGWVDFDATTGAKNLASTDTGTLSLGLVTLNETDMTQGWKRYRHDAKLTVEYEPPAVSPDAEGADLAARTENLDPAEQAADDAAPDAATPTPAPVAAPPEPTADPALVPVQQTPDAAEATLPVPATLTAVPEGALGGLELKIGAPAPAAGTPEAASEVHVEVADQAAAVGAGISGVLLDVTDTSAEAPPENGVRQVQVQVDYDRFTDLAGADWSSRLGIVRIPECHATTPDLVECSPTPVDSTNDTEQGTVTATLDLAAAGSPAVAEAGAEKSAGANESTSAEAQVSALTAGGGDTFAVTAGTSSGSGDWGATPLSSASSWSVSGGTGSLGWSYPIQVPSPAAGPSPELAIGYSSASLDGRVSSTNNQSSWVGDGWDMTSGFVERRYVPCSEDRDESSGGQNPNNTSRKTGDLCWDSDNAFLVFNGTSSALVRDDDSTTSSAIEWRPESDDGTRVRQFGRPTGDAAKSDEGWAGEYWEVTTTDGTRYYFGKDERYSGDTLAQNSRWTVPVYSNHPNEPGYESAFAESSHQMGWRFNLDYVRDMSDNTMTYRYESETNRYGANNNTGATRSYTRGGTLDWISYGTRAGSEPVSATGAGAPNLVAFATAERCLVAATDCELADRGTTAGAVRWHDAPVDLLCSSNISCPDVRSPAFFSTRRLTTVVTKVNVGGTLTAKDTVALTQTWRDPGDGTGRILWLDAIKRTANGPSSAASDDVVFDPIRFDGERQLPGRVADTVDDGLPVMNRIRVTGITTETGATISIEYTPTDCTASTHPAVAQGYISTAHQSANAQRCFPVVWHPWGMPEPRSEYFHSYMVSKVTQSPGNTGAFSVPVVTSYAYGNGIEWARIDDPLTPKKDRTYSVNRGYLTVTTTTGSSSVAAKTRTRYLQGTGKDIDLSLDSITTRLVNDHERFAGMPVTSTVVNGQMEVSKTITIPEAEQTASTGSAGNGDLLTAYRTKRTDTYTASYTADETLEHVTRTVTDYGTSGQVLKVDDYGEYSETAEDNNTSDNLCTTTDYTVNAGRNLVLPKSTETVSVRCSATPSRPADVVSASQITYDSGADYNAEPTKGLPTSVKTTDKVGAFSAESPVVSTTYDGRGRVISSTDPLGRVSETGYENPDGVLTAVSTTSPDPDGAGDGDGDGVTLTAHESTTTLHPLLGVPTRVSDPNGRLTTATYDAAGRLLSVNYPDRQGESANVTYAYSTSRTGVNAVTTKTLAADGVKYHVSVALYDGLLRPIQTQTESLDGDEEAVNGRLITDTEYDVNGRVWVTTSGWFATGKPSTTLVGAAGEPDATTVFNYDGLGRVRSEALFTGTISNAAHERWRTTTYYDGATTTVIPPDGATPTQTKVDARGRTVALSQFLRDPVKDLSVRTLAGVLDLDEQTTKYKYDKAGRLSKVLDTEDNTWTYTYDKLGRQIEAVDPDAGKTTTTYDAAGQVTSVVNGADQKLFYTYDQLARRTVVRQGSATGTVRAKWTYDVLTSHAPANPPGAKGQVTSSTRVAPAADGGGEFITALTGFDAAYRPTGTVTVIPDTTQMAGLKGSYEQKATYTADGQLASTTYPSAGGLSKETVTTHFDDETSVAEWMGGGFGWGTYVASSRTDVFGRLSYLDLGNTYGTVVSYSYEVGTSRLMNVKLDRERIGGTELDIRYAYDDAGNVLSAKDKPTAVGRAADQQCYQYDALRRLTEAWTPATGNCALAKSIPALGGTAPYWTSFEYDAIGNRTSETYRTRGLAGDIDGGQTTTTDYSYAGSRDLNANGNSTDPGEFAGPHAVTSITTDGSSGTTGTAFTYDGAGRTLTRTQDSDYLTSKLSLGWDQESELASTTTATTVYPEPEPGSGDDDSDGDQSSGTGPDRGTGTTTTVTGRNLYTADGDRLVRTTPDGSVTVYLGGQEITKSANGTVTSARYYAFGGQTVAMRTTNGLGGVTSLINDPHGTPLASVHNTNWTTTSVAKHYTLPFGEQRGEDSAPGDHEFLGKVRDDATGLTLVGARWYDETVGRFLSVDPIMDLADPQQWNAYAYANNNPITYSDPTGLWWEALPVSNKVMSSGTVAPASSSNGLLGGPSCRYAACDGTQFGSEEWYFGHSDGYELGVAVKAARVANFYAGLNPDELAGQLHLEQQLKDARNLFSQESLATLVDAAYVVFAEDPVNCIKGDAWGCFWFGVGLIPGGKLAKLVKGPAVELVEAVTSAIRKGDAQSAADAANAAGRGADDAVESAGATCRTNSFDAGTLVLMADGTRKPIEEVELGDHVIATDPETGERDSRKVIDLIRHGGLHTMVGIELSDGEQIDATDEHPFWVQDKRAWIDAIDLAVGDVLVTADDATLTVTRVQISRYDLTAYNLTVAGLHTYHVGDEGVLVHNANYVPAPKELPGFPGARRVKPKTAVKDGGGLRARWESGKTILEWDSQHGEVEMYNKRGKHLGAYDPNTGAEIKGPVAGRECVT</sequence>
<feature type="region of interest" description="Disordered" evidence="2">
    <location>
        <begin position="2390"/>
        <end position="2434"/>
    </location>
</feature>
<dbReference type="InterPro" id="IPR056823">
    <property type="entry name" value="TEN-like_YD-shell"/>
</dbReference>
<feature type="region of interest" description="Disordered" evidence="2">
    <location>
        <begin position="957"/>
        <end position="978"/>
    </location>
</feature>
<feature type="region of interest" description="Disordered" evidence="2">
    <location>
        <begin position="644"/>
        <end position="674"/>
    </location>
</feature>
<comment type="caution">
    <text evidence="4">The sequence shown here is derived from an EMBL/GenBank/DDBJ whole genome shotgun (WGS) entry which is preliminary data.</text>
</comment>
<dbReference type="Pfam" id="PF25023">
    <property type="entry name" value="TEN_YD-shell"/>
    <property type="match status" value="1"/>
</dbReference>
<feature type="compositionally biased region" description="Low complexity" evidence="2">
    <location>
        <begin position="294"/>
        <end position="305"/>
    </location>
</feature>
<dbReference type="Gene3D" id="2.170.16.10">
    <property type="entry name" value="Hedgehog/Intein (Hint) domain"/>
    <property type="match status" value="1"/>
</dbReference>
<dbReference type="InterPro" id="IPR022385">
    <property type="entry name" value="Rhs_assc_core"/>
</dbReference>
<dbReference type="InterPro" id="IPR036725">
    <property type="entry name" value="ColE3_ribonuclease_sf"/>
</dbReference>
<feature type="compositionally biased region" description="Low complexity" evidence="2">
    <location>
        <begin position="2302"/>
        <end position="2313"/>
    </location>
</feature>
<dbReference type="InterPro" id="IPR006530">
    <property type="entry name" value="YD"/>
</dbReference>
<dbReference type="CDD" id="cd00081">
    <property type="entry name" value="Hint"/>
    <property type="match status" value="1"/>
</dbReference>
<gene>
    <name evidence="4" type="ORF">ACFO6V_15545</name>
</gene>
<dbReference type="InterPro" id="IPR009105">
    <property type="entry name" value="Colicin_E3_ribonuclease"/>
</dbReference>
<evidence type="ECO:0000313" key="5">
    <source>
        <dbReference type="Proteomes" id="UP001596011"/>
    </source>
</evidence>
<protein>
    <submittedName>
        <fullName evidence="4">Colicin E3/pyocin S6 family cytotoxin</fullName>
    </submittedName>
</protein>
<dbReference type="InterPro" id="IPR006141">
    <property type="entry name" value="Intein_N"/>
</dbReference>
<feature type="compositionally biased region" description="Polar residues" evidence="2">
    <location>
        <begin position="362"/>
        <end position="373"/>
    </location>
</feature>
<feature type="compositionally biased region" description="Low complexity" evidence="2">
    <location>
        <begin position="2341"/>
        <end position="2352"/>
    </location>
</feature>
<dbReference type="EMBL" id="JBHSFI010000005">
    <property type="protein sequence ID" value="MFC4629661.1"/>
    <property type="molecule type" value="Genomic_DNA"/>
</dbReference>
<accession>A0ABV9HJ49</accession>
<dbReference type="Proteomes" id="UP001596011">
    <property type="component" value="Unassembled WGS sequence"/>
</dbReference>
<dbReference type="SMART" id="SM00306">
    <property type="entry name" value="HintN"/>
    <property type="match status" value="1"/>
</dbReference>
<dbReference type="PANTHER" id="PTHR32305">
    <property type="match status" value="1"/>
</dbReference>
<feature type="region of interest" description="Disordered" evidence="2">
    <location>
        <begin position="1006"/>
        <end position="1034"/>
    </location>
</feature>
<dbReference type="Pfam" id="PF09000">
    <property type="entry name" value="Cytotoxic"/>
    <property type="match status" value="1"/>
</dbReference>
<evidence type="ECO:0000256" key="1">
    <source>
        <dbReference type="ARBA" id="ARBA00022737"/>
    </source>
</evidence>
<dbReference type="SUPFAM" id="SSF51294">
    <property type="entry name" value="Hedgehog/intein (Hint) domain"/>
    <property type="match status" value="1"/>
</dbReference>
<feature type="compositionally biased region" description="Low complexity" evidence="2">
    <location>
        <begin position="2413"/>
        <end position="2432"/>
    </location>
</feature>
<evidence type="ECO:0000259" key="3">
    <source>
        <dbReference type="SMART" id="SM00306"/>
    </source>
</evidence>
<dbReference type="Pfam" id="PF07591">
    <property type="entry name" value="PT-HINT"/>
    <property type="match status" value="1"/>
</dbReference>
<dbReference type="InterPro" id="IPR036844">
    <property type="entry name" value="Hint_dom_sf"/>
</dbReference>